<organism evidence="7 8">
    <name type="scientific">Aduncisulcus paluster</name>
    <dbReference type="NCBI Taxonomy" id="2918883"/>
    <lineage>
        <taxon>Eukaryota</taxon>
        <taxon>Metamonada</taxon>
        <taxon>Carpediemonas-like organisms</taxon>
        <taxon>Aduncisulcus</taxon>
    </lineage>
</organism>
<protein>
    <submittedName>
        <fullName evidence="7">ABC transporter A like protein</fullName>
    </submittedName>
</protein>
<dbReference type="Pfam" id="PF00005">
    <property type="entry name" value="ABC_tran"/>
    <property type="match status" value="1"/>
</dbReference>
<evidence type="ECO:0000256" key="1">
    <source>
        <dbReference type="ARBA" id="ARBA00022448"/>
    </source>
</evidence>
<feature type="region of interest" description="Disordered" evidence="5">
    <location>
        <begin position="1"/>
        <end position="23"/>
    </location>
</feature>
<evidence type="ECO:0000259" key="6">
    <source>
        <dbReference type="PROSITE" id="PS50893"/>
    </source>
</evidence>
<dbReference type="InterPro" id="IPR003593">
    <property type="entry name" value="AAA+_ATPase"/>
</dbReference>
<dbReference type="PROSITE" id="PS50893">
    <property type="entry name" value="ABC_TRANSPORTER_2"/>
    <property type="match status" value="1"/>
</dbReference>
<evidence type="ECO:0000256" key="2">
    <source>
        <dbReference type="ARBA" id="ARBA00022737"/>
    </source>
</evidence>
<evidence type="ECO:0000256" key="3">
    <source>
        <dbReference type="ARBA" id="ARBA00022741"/>
    </source>
</evidence>
<dbReference type="InterPro" id="IPR003439">
    <property type="entry name" value="ABC_transporter-like_ATP-bd"/>
</dbReference>
<gene>
    <name evidence="7" type="ORF">ADUPG1_006590</name>
</gene>
<dbReference type="Gene3D" id="3.40.50.300">
    <property type="entry name" value="P-loop containing nucleotide triphosphate hydrolases"/>
    <property type="match status" value="1"/>
</dbReference>
<name>A0ABQ5KLS0_9EUKA</name>
<dbReference type="SUPFAM" id="SSF52540">
    <property type="entry name" value="P-loop containing nucleoside triphosphate hydrolases"/>
    <property type="match status" value="1"/>
</dbReference>
<dbReference type="InterPro" id="IPR027417">
    <property type="entry name" value="P-loop_NTPase"/>
</dbReference>
<comment type="caution">
    <text evidence="7">The sequence shown here is derived from an EMBL/GenBank/DDBJ whole genome shotgun (WGS) entry which is preliminary data.</text>
</comment>
<dbReference type="InterPro" id="IPR026082">
    <property type="entry name" value="ABCA"/>
</dbReference>
<keyword evidence="8" id="KW-1185">Reference proteome</keyword>
<keyword evidence="2" id="KW-0677">Repeat</keyword>
<proteinExistence type="predicted"/>
<dbReference type="PANTHER" id="PTHR19229">
    <property type="entry name" value="ATP-BINDING CASSETTE TRANSPORTER SUBFAMILY A ABCA"/>
    <property type="match status" value="1"/>
</dbReference>
<dbReference type="PANTHER" id="PTHR19229:SF36">
    <property type="entry name" value="ATP-BINDING CASSETTE SUB-FAMILY A MEMBER 2"/>
    <property type="match status" value="1"/>
</dbReference>
<evidence type="ECO:0000256" key="4">
    <source>
        <dbReference type="ARBA" id="ARBA00022840"/>
    </source>
</evidence>
<keyword evidence="3" id="KW-0547">Nucleotide-binding</keyword>
<feature type="domain" description="ABC transporter" evidence="6">
    <location>
        <begin position="137"/>
        <end position="365"/>
    </location>
</feature>
<dbReference type="Proteomes" id="UP001057375">
    <property type="component" value="Unassembled WGS sequence"/>
</dbReference>
<dbReference type="SMART" id="SM00382">
    <property type="entry name" value="AAA"/>
    <property type="match status" value="1"/>
</dbReference>
<feature type="non-terminal residue" evidence="7">
    <location>
        <position position="1"/>
    </location>
</feature>
<keyword evidence="1" id="KW-0813">Transport</keyword>
<accession>A0ABQ5KLS0</accession>
<dbReference type="PROSITE" id="PS00211">
    <property type="entry name" value="ABC_TRANSPORTER_1"/>
    <property type="match status" value="1"/>
</dbReference>
<evidence type="ECO:0000313" key="7">
    <source>
        <dbReference type="EMBL" id="GKT32424.1"/>
    </source>
</evidence>
<dbReference type="CDD" id="cd03263">
    <property type="entry name" value="ABC_subfamily_A"/>
    <property type="match status" value="1"/>
</dbReference>
<evidence type="ECO:0000313" key="8">
    <source>
        <dbReference type="Proteomes" id="UP001057375"/>
    </source>
</evidence>
<feature type="compositionally biased region" description="Basic residues" evidence="5">
    <location>
        <begin position="1"/>
        <end position="11"/>
    </location>
</feature>
<dbReference type="EMBL" id="BQXS01009985">
    <property type="protein sequence ID" value="GKT32424.1"/>
    <property type="molecule type" value="Genomic_DNA"/>
</dbReference>
<keyword evidence="4" id="KW-0067">ATP-binding</keyword>
<sequence>QTMKKSKKKTNSKRDANVPVLPPGILSASSVQYSSPAFKFPTTTSVDSESSSLSSISLFSSGIPSKPRVVDVKVSIGSPPSAAFSSSRLGSHTYWDNSSVPVENLSWWEKRNRKKARIVRERERHLLEVEMNSHQALHAQDTHVIYQNGNVHAVRGISMDVKPGQCVALLGRNGAGKSTFLQAISGETPFQGTISVRGVTCADGCAISQGLVSLCSQKDLLWPDLTCIQHIQLVSSLHGREMSLLKIAELLQLAGLYKHRSKKSKELSGGMKRRLSLCVSLASSPSLVLTDEPSAGLDPRTQRLIWGLLEKARTVSSLVLTTHSMEEAEALCDHVIILEQGKIIARGTVNELRERYGRWHIVSIMFSRRSNTEDDRKFRDNAILKVLQDLQESVHIQVQGTRPTSVWRKLGSESFSEEDVDRKIVDVDVNATKSREAFLSIKMPMSVSISSVKSAIEKMKSSFHILSIYITTPSLEDIFLTIVSSDSIQMAKGR</sequence>
<dbReference type="InterPro" id="IPR017871">
    <property type="entry name" value="ABC_transporter-like_CS"/>
</dbReference>
<reference evidence="7" key="1">
    <citation type="submission" date="2022-03" db="EMBL/GenBank/DDBJ databases">
        <title>Draft genome sequence of Aduncisulcus paluster, a free-living microaerophilic Fornicata.</title>
        <authorList>
            <person name="Yuyama I."/>
            <person name="Kume K."/>
            <person name="Tamura T."/>
            <person name="Inagaki Y."/>
            <person name="Hashimoto T."/>
        </authorList>
    </citation>
    <scope>NUCLEOTIDE SEQUENCE</scope>
    <source>
        <strain evidence="7">NY0171</strain>
    </source>
</reference>
<evidence type="ECO:0000256" key="5">
    <source>
        <dbReference type="SAM" id="MobiDB-lite"/>
    </source>
</evidence>